<evidence type="ECO:0000313" key="1">
    <source>
        <dbReference type="Ensembl" id="ENSCVAP00000029399.1"/>
    </source>
</evidence>
<evidence type="ECO:0000313" key="2">
    <source>
        <dbReference type="Proteomes" id="UP000265020"/>
    </source>
</evidence>
<protein>
    <submittedName>
        <fullName evidence="1">Uncharacterized protein</fullName>
    </submittedName>
</protein>
<keyword evidence="2" id="KW-1185">Reference proteome</keyword>
<dbReference type="GeneTree" id="ENSGT00990000205707"/>
<reference evidence="1" key="2">
    <citation type="submission" date="2025-09" db="UniProtKB">
        <authorList>
            <consortium name="Ensembl"/>
        </authorList>
    </citation>
    <scope>IDENTIFICATION</scope>
</reference>
<dbReference type="OMA" id="MVRFSNF"/>
<dbReference type="Ensembl" id="ENSCVAT00000022327.1">
    <property type="protein sequence ID" value="ENSCVAP00000029399.1"/>
    <property type="gene ID" value="ENSCVAG00000017137.1"/>
</dbReference>
<sequence length="89" mass="10113">MVRFSNFSSPEYIMDLRTNKILSYGMVQTCGWILCPGLSLTRLDTASGCWYFSPWHPESPYPDISSAAHRLRRSTLQEPQWSQLAGSPS</sequence>
<accession>A0A3Q2ECJ9</accession>
<proteinExistence type="predicted"/>
<organism evidence="1 2">
    <name type="scientific">Cyprinodon variegatus</name>
    <name type="common">Sheepshead minnow</name>
    <dbReference type="NCBI Taxonomy" id="28743"/>
    <lineage>
        <taxon>Eukaryota</taxon>
        <taxon>Metazoa</taxon>
        <taxon>Chordata</taxon>
        <taxon>Craniata</taxon>
        <taxon>Vertebrata</taxon>
        <taxon>Euteleostomi</taxon>
        <taxon>Actinopterygii</taxon>
        <taxon>Neopterygii</taxon>
        <taxon>Teleostei</taxon>
        <taxon>Neoteleostei</taxon>
        <taxon>Acanthomorphata</taxon>
        <taxon>Ovalentaria</taxon>
        <taxon>Atherinomorphae</taxon>
        <taxon>Cyprinodontiformes</taxon>
        <taxon>Cyprinodontidae</taxon>
        <taxon>Cyprinodon</taxon>
    </lineage>
</organism>
<name>A0A3Q2ECJ9_CYPVA</name>
<dbReference type="AlphaFoldDB" id="A0A3Q2ECJ9"/>
<reference evidence="1" key="1">
    <citation type="submission" date="2025-08" db="UniProtKB">
        <authorList>
            <consortium name="Ensembl"/>
        </authorList>
    </citation>
    <scope>IDENTIFICATION</scope>
</reference>
<dbReference type="Proteomes" id="UP000265020">
    <property type="component" value="Unassembled WGS sequence"/>
</dbReference>